<dbReference type="Proteomes" id="UP001329430">
    <property type="component" value="Chromosome 3"/>
</dbReference>
<dbReference type="Gene3D" id="3.40.50.1820">
    <property type="entry name" value="alpha/beta hydrolase"/>
    <property type="match status" value="1"/>
</dbReference>
<feature type="domain" description="Dipeptidylpeptidase IV N-terminal" evidence="6">
    <location>
        <begin position="93"/>
        <end position="457"/>
    </location>
</feature>
<dbReference type="InterPro" id="IPR001375">
    <property type="entry name" value="Peptidase_S9_cat"/>
</dbReference>
<dbReference type="Gene3D" id="2.140.10.30">
    <property type="entry name" value="Dipeptidylpeptidase IV, N-terminal domain"/>
    <property type="match status" value="1"/>
</dbReference>
<evidence type="ECO:0000259" key="6">
    <source>
        <dbReference type="Pfam" id="PF00930"/>
    </source>
</evidence>
<keyword evidence="2" id="KW-0325">Glycoprotein</keyword>
<dbReference type="Pfam" id="PF00930">
    <property type="entry name" value="DPPIV_N"/>
    <property type="match status" value="1"/>
</dbReference>
<dbReference type="PANTHER" id="PTHR11731:SF154">
    <property type="entry name" value="VENOM DIPEPTIDYL PEPTIDASE 4-LIKE PROTEIN"/>
    <property type="match status" value="1"/>
</dbReference>
<evidence type="ECO:0000256" key="1">
    <source>
        <dbReference type="ARBA" id="ARBA00010036"/>
    </source>
</evidence>
<evidence type="ECO:0000256" key="4">
    <source>
        <dbReference type="SAM" id="SignalP"/>
    </source>
</evidence>
<feature type="domain" description="Peptidase S9 prolyl oligopeptidase catalytic" evidence="5">
    <location>
        <begin position="547"/>
        <end position="746"/>
    </location>
</feature>
<dbReference type="EMBL" id="JAVRBK010000003">
    <property type="protein sequence ID" value="KAK5646379.1"/>
    <property type="molecule type" value="Genomic_DNA"/>
</dbReference>
<evidence type="ECO:0000313" key="8">
    <source>
        <dbReference type="Proteomes" id="UP001329430"/>
    </source>
</evidence>
<dbReference type="SUPFAM" id="SSF53474">
    <property type="entry name" value="alpha/beta-Hydrolases"/>
    <property type="match status" value="1"/>
</dbReference>
<feature type="signal peptide" evidence="4">
    <location>
        <begin position="1"/>
        <end position="23"/>
    </location>
</feature>
<feature type="chain" id="PRO_5043026712" description="Venom dipeptidyl peptidase 4" evidence="4">
    <location>
        <begin position="24"/>
        <end position="766"/>
    </location>
</feature>
<dbReference type="InterPro" id="IPR029058">
    <property type="entry name" value="AB_hydrolase_fold"/>
</dbReference>
<keyword evidence="8" id="KW-1185">Reference proteome</keyword>
<organism evidence="7 8">
    <name type="scientific">Pyrocoelia pectoralis</name>
    <dbReference type="NCBI Taxonomy" id="417401"/>
    <lineage>
        <taxon>Eukaryota</taxon>
        <taxon>Metazoa</taxon>
        <taxon>Ecdysozoa</taxon>
        <taxon>Arthropoda</taxon>
        <taxon>Hexapoda</taxon>
        <taxon>Insecta</taxon>
        <taxon>Pterygota</taxon>
        <taxon>Neoptera</taxon>
        <taxon>Endopterygota</taxon>
        <taxon>Coleoptera</taxon>
        <taxon>Polyphaga</taxon>
        <taxon>Elateriformia</taxon>
        <taxon>Elateroidea</taxon>
        <taxon>Lampyridae</taxon>
        <taxon>Lampyrinae</taxon>
        <taxon>Pyrocoelia</taxon>
    </lineage>
</organism>
<dbReference type="GO" id="GO:0006508">
    <property type="term" value="P:proteolysis"/>
    <property type="evidence" value="ECO:0007669"/>
    <property type="project" value="InterPro"/>
</dbReference>
<comment type="similarity">
    <text evidence="1">Belongs to the peptidase S9B family. DPPIV subfamily.</text>
</comment>
<dbReference type="GO" id="GO:0005886">
    <property type="term" value="C:plasma membrane"/>
    <property type="evidence" value="ECO:0007669"/>
    <property type="project" value="TreeGrafter"/>
</dbReference>
<evidence type="ECO:0000256" key="3">
    <source>
        <dbReference type="ARBA" id="ARBA00072929"/>
    </source>
</evidence>
<comment type="caution">
    <text evidence="7">The sequence shown here is derived from an EMBL/GenBank/DDBJ whole genome shotgun (WGS) entry which is preliminary data.</text>
</comment>
<evidence type="ECO:0000256" key="2">
    <source>
        <dbReference type="ARBA" id="ARBA00023180"/>
    </source>
</evidence>
<dbReference type="GO" id="GO:0008239">
    <property type="term" value="F:dipeptidyl-peptidase activity"/>
    <property type="evidence" value="ECO:0007669"/>
    <property type="project" value="TreeGrafter"/>
</dbReference>
<proteinExistence type="inferred from homology"/>
<dbReference type="GO" id="GO:0008236">
    <property type="term" value="F:serine-type peptidase activity"/>
    <property type="evidence" value="ECO:0007669"/>
    <property type="project" value="InterPro"/>
</dbReference>
<evidence type="ECO:0000313" key="7">
    <source>
        <dbReference type="EMBL" id="KAK5646379.1"/>
    </source>
</evidence>
<dbReference type="SUPFAM" id="SSF82171">
    <property type="entry name" value="DPP6 N-terminal domain-like"/>
    <property type="match status" value="1"/>
</dbReference>
<dbReference type="AlphaFoldDB" id="A0AAN7VLN1"/>
<protein>
    <recommendedName>
        <fullName evidence="3">Venom dipeptidyl peptidase 4</fullName>
    </recommendedName>
</protein>
<dbReference type="FunFam" id="3.40.50.1820:FF:000003">
    <property type="entry name" value="Dipeptidyl peptidase 4"/>
    <property type="match status" value="1"/>
</dbReference>
<dbReference type="PANTHER" id="PTHR11731">
    <property type="entry name" value="PROTEASE FAMILY S9B,C DIPEPTIDYL-PEPTIDASE IV-RELATED"/>
    <property type="match status" value="1"/>
</dbReference>
<keyword evidence="4" id="KW-0732">Signal</keyword>
<sequence length="766" mass="87522">MLAKIATLSIILSILSWGRPSHGEKLEPFQLDEYLKRSFSAAGWNGTWISDSTFIFKDHDGNVYKMNPTNHKSDLFLEANIFKDYRSSSLSFSNDLNFVLIKYNLKAIFRHSVTAQYTIYDIQKREYHHLHNQEHLQYAVWAPKGVGVAYVFRNNIYYVQDLLDITTPRQITTDGVPGIIYNGVPDWVYEEEVLSSGSALWFSPNGKRLAFVYFNDSLVPDFHYFMYGNSTNQYPTLVTLKYPKVGMTNPTIAVKYADLVNKKSKVMDISHIIPVEIVSKDHVLQDIKWVTNSELVAVSLNRVQNIAAMVRCDVITNKCDNFYKEHLTNGWIILQTPIYNSKGTTFLVLLSEPEGNDHYKHLSLVKGNDISQRVRLTFGKRVVTTVYGWDEARDLVYYAGTVEGDHAQKQVYVFDLKTYTDRCLTCDVATPEGPCESASGSFSDEFSHYAQTCSGPGPHIVQIKSLTSPDSFVWQDNAALRERLSKKYKPVRKTLKVPLSSGYTANVRLLLPPTLDEESDEKYPMIVKVYGGPNSNEISKSYSAGEENYFVTNREYIYASIDARGSGNNGDNLMYEVYRRLGTVEMEDQIEVTKFLQTHYKFIDANRTGIWGWSYGGFATLSILAKDTENVFKWGLAVASVTNFMFYDSIYTERYMGLPTKDDNEAGYNRTDLSRSVEAFRNKLFYIIHGNADDNVHYQQSMILAKALEKADIMFLQQSYPDENHGIGSVLPHLYHTIDKFFNHGFQIEINGSKRVMRKSKKAKHH</sequence>
<name>A0AAN7VLN1_9COLE</name>
<dbReference type="InterPro" id="IPR002469">
    <property type="entry name" value="Peptidase_S9B_N"/>
</dbReference>
<dbReference type="Pfam" id="PF00326">
    <property type="entry name" value="Peptidase_S9"/>
    <property type="match status" value="1"/>
</dbReference>
<evidence type="ECO:0000259" key="5">
    <source>
        <dbReference type="Pfam" id="PF00326"/>
    </source>
</evidence>
<accession>A0AAN7VLN1</accession>
<reference evidence="7 8" key="1">
    <citation type="journal article" date="2024" name="Insects">
        <title>An Improved Chromosome-Level Genome Assembly of the Firefly Pyrocoelia pectoralis.</title>
        <authorList>
            <person name="Fu X."/>
            <person name="Meyer-Rochow V.B."/>
            <person name="Ballantyne L."/>
            <person name="Zhu X."/>
        </authorList>
    </citation>
    <scope>NUCLEOTIDE SEQUENCE [LARGE SCALE GENOMIC DNA]</scope>
    <source>
        <strain evidence="7">XCY_ONT2</strain>
    </source>
</reference>
<gene>
    <name evidence="7" type="ORF">RI129_004843</name>
</gene>
<dbReference type="InterPro" id="IPR050278">
    <property type="entry name" value="Serine_Prot_S9B/DPPIV"/>
</dbReference>